<dbReference type="RefSeq" id="WP_034500233.1">
    <property type="nucleotide sequence ID" value="NZ_JBFMVT010000001.1"/>
</dbReference>
<sequence>MNYPGLETLRADVAALSNGMCDLRTTLNRMESQYRYDAASLAERMASQTLRRINALFLEAYREALVLDEAFQD</sequence>
<name>A0ABV3NNN6_9ENTR</name>
<proteinExistence type="predicted"/>
<reference evidence="1 2" key="1">
    <citation type="submission" date="2024-07" db="EMBL/GenBank/DDBJ databases">
        <authorList>
            <person name="Wang L."/>
        </authorList>
    </citation>
    <scope>NUCLEOTIDE SEQUENCE [LARGE SCALE GENOMIC DNA]</scope>
    <source>
        <strain evidence="1 2">WL359</strain>
    </source>
</reference>
<gene>
    <name evidence="1" type="ORF">AB1E22_00165</name>
</gene>
<evidence type="ECO:0000313" key="2">
    <source>
        <dbReference type="Proteomes" id="UP001555342"/>
    </source>
</evidence>
<protein>
    <recommendedName>
        <fullName evidence="3">Cytoplasmic protein</fullName>
    </recommendedName>
</protein>
<comment type="caution">
    <text evidence="1">The sequence shown here is derived from an EMBL/GenBank/DDBJ whole genome shotgun (WGS) entry which is preliminary data.</text>
</comment>
<dbReference type="EMBL" id="JBFMVT010000001">
    <property type="protein sequence ID" value="MEW7311153.1"/>
    <property type="molecule type" value="Genomic_DNA"/>
</dbReference>
<accession>A0ABV3NNN6</accession>
<keyword evidence="2" id="KW-1185">Reference proteome</keyword>
<dbReference type="Proteomes" id="UP001555342">
    <property type="component" value="Unassembled WGS sequence"/>
</dbReference>
<evidence type="ECO:0000313" key="1">
    <source>
        <dbReference type="EMBL" id="MEW7311153.1"/>
    </source>
</evidence>
<evidence type="ECO:0008006" key="3">
    <source>
        <dbReference type="Google" id="ProtNLM"/>
    </source>
</evidence>
<organism evidence="1 2">
    <name type="scientific">Buttiauxella gaviniae</name>
    <dbReference type="NCBI Taxonomy" id="82990"/>
    <lineage>
        <taxon>Bacteria</taxon>
        <taxon>Pseudomonadati</taxon>
        <taxon>Pseudomonadota</taxon>
        <taxon>Gammaproteobacteria</taxon>
        <taxon>Enterobacterales</taxon>
        <taxon>Enterobacteriaceae</taxon>
        <taxon>Buttiauxella</taxon>
    </lineage>
</organism>